<dbReference type="Proteomes" id="UP000829291">
    <property type="component" value="Chromosome 7"/>
</dbReference>
<keyword evidence="1" id="KW-0175">Coiled coil</keyword>
<feature type="region of interest" description="Disordered" evidence="2">
    <location>
        <begin position="242"/>
        <end position="261"/>
    </location>
</feature>
<evidence type="ECO:0000256" key="2">
    <source>
        <dbReference type="SAM" id="MobiDB-lite"/>
    </source>
</evidence>
<dbReference type="RefSeq" id="XP_046601413.1">
    <property type="nucleotide sequence ID" value="XM_046745457.1"/>
</dbReference>
<sequence length="261" mass="29996">MASEKILEEIKSFRLESSTNLKKLDEKFLEKLNDMKSEHAKEINVIKNDCNELKKEQNEIKEKMKALKGKINEEPAEGGWTGAGGSQRKEIEYLVNYAKRQENKDRANRRQNIIIKGLASTSNSNDSKKIESELLETKFNLRNAYSNLEVLGKDKNVYKITIRNSEDKSSIMLNKKTALNGTKIFVENDLTESQARERWNLRNAVKPSREAGSSVRFYQNKVNVDGSWLAWDEGSQELIPTHPPNNNKIHQGKKITMMDHQ</sequence>
<keyword evidence="3" id="KW-1185">Reference proteome</keyword>
<organism evidence="3 4">
    <name type="scientific">Neodiprion lecontei</name>
    <name type="common">Redheaded pine sawfly</name>
    <dbReference type="NCBI Taxonomy" id="441921"/>
    <lineage>
        <taxon>Eukaryota</taxon>
        <taxon>Metazoa</taxon>
        <taxon>Ecdysozoa</taxon>
        <taxon>Arthropoda</taxon>
        <taxon>Hexapoda</taxon>
        <taxon>Insecta</taxon>
        <taxon>Pterygota</taxon>
        <taxon>Neoptera</taxon>
        <taxon>Endopterygota</taxon>
        <taxon>Hymenoptera</taxon>
        <taxon>Tenthredinoidea</taxon>
        <taxon>Diprionidae</taxon>
        <taxon>Diprioninae</taxon>
        <taxon>Neodiprion</taxon>
    </lineage>
</organism>
<evidence type="ECO:0000313" key="4">
    <source>
        <dbReference type="RefSeq" id="XP_046601413.1"/>
    </source>
</evidence>
<evidence type="ECO:0000256" key="1">
    <source>
        <dbReference type="SAM" id="Coils"/>
    </source>
</evidence>
<reference evidence="4" key="1">
    <citation type="submission" date="2025-08" db="UniProtKB">
        <authorList>
            <consortium name="RefSeq"/>
        </authorList>
    </citation>
    <scope>IDENTIFICATION</scope>
    <source>
        <tissue evidence="4">Thorax and Abdomen</tissue>
    </source>
</reference>
<dbReference type="GeneID" id="124295446"/>
<protein>
    <submittedName>
        <fullName evidence="4">Uncharacterized protein LOC124295446</fullName>
    </submittedName>
</protein>
<evidence type="ECO:0000313" key="3">
    <source>
        <dbReference type="Proteomes" id="UP000829291"/>
    </source>
</evidence>
<accession>A0ABM3GMC0</accession>
<feature type="coiled-coil region" evidence="1">
    <location>
        <begin position="29"/>
        <end position="73"/>
    </location>
</feature>
<gene>
    <name evidence="4" type="primary">LOC124295446</name>
</gene>
<name>A0ABM3GMC0_NEOLC</name>
<proteinExistence type="predicted"/>